<dbReference type="SUPFAM" id="SSF52467">
    <property type="entry name" value="DHS-like NAD/FAD-binding domain"/>
    <property type="match status" value="1"/>
</dbReference>
<protein>
    <recommendedName>
        <fullName evidence="3">SIR2-like domain-containing protein</fullName>
    </recommendedName>
</protein>
<name>A0A6I5KQF3_9FLAO</name>
<evidence type="ECO:0000313" key="1">
    <source>
        <dbReference type="EMBL" id="NDV43114.1"/>
    </source>
</evidence>
<organism evidence="1 2">
    <name type="scientific">Flagellimonas sediminis</name>
    <dbReference type="NCBI Taxonomy" id="2696468"/>
    <lineage>
        <taxon>Bacteria</taxon>
        <taxon>Pseudomonadati</taxon>
        <taxon>Bacteroidota</taxon>
        <taxon>Flavobacteriia</taxon>
        <taxon>Flavobacteriales</taxon>
        <taxon>Flavobacteriaceae</taxon>
        <taxon>Flagellimonas</taxon>
    </lineage>
</organism>
<evidence type="ECO:0008006" key="3">
    <source>
        <dbReference type="Google" id="ProtNLM"/>
    </source>
</evidence>
<reference evidence="1 2" key="1">
    <citation type="submission" date="2020-01" db="EMBL/GenBank/DDBJ databases">
        <title>Muricauda sediminis sp.nov. 40Bstr401.</title>
        <authorList>
            <person name="Xue Z."/>
            <person name="Zhu S."/>
            <person name="Ren N."/>
            <person name="Chen T."/>
            <person name="Chen X."/>
            <person name="Chen J."/>
            <person name="Yang J."/>
        </authorList>
    </citation>
    <scope>NUCLEOTIDE SEQUENCE [LARGE SCALE GENOMIC DNA]</scope>
    <source>
        <strain evidence="1 2">40Bstr401</strain>
    </source>
</reference>
<accession>A0A6I5KQF3</accession>
<dbReference type="RefSeq" id="WP_163634565.1">
    <property type="nucleotide sequence ID" value="NZ_JAAAMI010000003.1"/>
</dbReference>
<dbReference type="InterPro" id="IPR029035">
    <property type="entry name" value="DHS-like_NAD/FAD-binding_dom"/>
</dbReference>
<keyword evidence="2" id="KW-1185">Reference proteome</keyword>
<sequence length="383" mass="44543">MSKTGMKMPVAKDFFDTFRGLEISENPWVLIGDLINYIVRYRKIEIEHFDKFNEDIEILHSEIQGKLYDALRQRKNFFDDLDDLIYLKAYNQLIFLFVSVINEIQNGPISDAHINLAKQLGQDDSIITFNWDTLMDRALKQETDWTTDFGYFRSPKLIYRNRWVRPQKSKKHSFPTFLKLHGSSNWLTSHTAPENGKLELTQEVSIDEFFVYENNKEPYNCHAGRYMNGYEDFSYGYYPPNLPLSGKSAPKGMMVSSTRIKFPNVPEGTSESSGLVSMPLIIPPVQHKEYDQFGSLFESLWNEAEKKIQEADKIIIIGYSFPNTDYRSSELFKSAFVKRSTMPKITIINPTPDPIAERFIYELGITESNLLVKKEFFTEKTIL</sequence>
<evidence type="ECO:0000313" key="2">
    <source>
        <dbReference type="Proteomes" id="UP000468707"/>
    </source>
</evidence>
<proteinExistence type="predicted"/>
<gene>
    <name evidence="1" type="ORF">GTK07_07205</name>
</gene>
<comment type="caution">
    <text evidence="1">The sequence shown here is derived from an EMBL/GenBank/DDBJ whole genome shotgun (WGS) entry which is preliminary data.</text>
</comment>
<dbReference type="AlphaFoldDB" id="A0A6I5KQF3"/>
<dbReference type="EMBL" id="JAAAMI010000003">
    <property type="protein sequence ID" value="NDV43114.1"/>
    <property type="molecule type" value="Genomic_DNA"/>
</dbReference>
<dbReference type="Proteomes" id="UP000468707">
    <property type="component" value="Unassembled WGS sequence"/>
</dbReference>